<evidence type="ECO:0000259" key="8">
    <source>
        <dbReference type="SMART" id="SM00904"/>
    </source>
</evidence>
<evidence type="ECO:0000256" key="2">
    <source>
        <dbReference type="ARBA" id="ARBA00012105"/>
    </source>
</evidence>
<comment type="caution">
    <text evidence="9">The sequence shown here is derived from an EMBL/GenBank/DDBJ whole genome shotgun (WGS) entry which is preliminary data.</text>
</comment>
<accession>A0A8K0NU54</accession>
<dbReference type="SUPFAM" id="SSF82114">
    <property type="entry name" value="Riboflavin kinase-like"/>
    <property type="match status" value="1"/>
</dbReference>
<sequence length="208" mass="23391">CLSSKCVCRHSILYFFKDDVSISRNLSIELSRSWNMFLKGLPHYASGKIVTGFGRGSKELGIPTANYPIEVVEALPPSLSTGIYYGWANIDGGPVYKMVMSIGWNPFYQNQKKSMVSGYCCGELSKYFRNLMKKHFQETHILHTFPGDLYGCLLRVCILGYIRPEKNFNSLEDLIAAIKSDIETADKALDGSALVPYRNDPFFQSKTA</sequence>
<dbReference type="InterPro" id="IPR015865">
    <property type="entry name" value="Riboflavin_kinase_bac/euk"/>
</dbReference>
<gene>
    <name evidence="9" type="ORF">J437_LFUL005319</name>
</gene>
<proteinExistence type="predicted"/>
<dbReference type="GO" id="GO:0009398">
    <property type="term" value="P:FMN biosynthetic process"/>
    <property type="evidence" value="ECO:0007669"/>
    <property type="project" value="UniProtKB-UniPathway"/>
</dbReference>
<reference evidence="9" key="1">
    <citation type="submission" date="2013-04" db="EMBL/GenBank/DDBJ databases">
        <authorList>
            <person name="Qu J."/>
            <person name="Murali S.C."/>
            <person name="Bandaranaike D."/>
            <person name="Bellair M."/>
            <person name="Blankenburg K."/>
            <person name="Chao H."/>
            <person name="Dinh H."/>
            <person name="Doddapaneni H."/>
            <person name="Downs B."/>
            <person name="Dugan-Rocha S."/>
            <person name="Elkadiri S."/>
            <person name="Gnanaolivu R.D."/>
            <person name="Hernandez B."/>
            <person name="Javaid M."/>
            <person name="Jayaseelan J.C."/>
            <person name="Lee S."/>
            <person name="Li M."/>
            <person name="Ming W."/>
            <person name="Munidasa M."/>
            <person name="Muniz J."/>
            <person name="Nguyen L."/>
            <person name="Ongeri F."/>
            <person name="Osuji N."/>
            <person name="Pu L.-L."/>
            <person name="Puazo M."/>
            <person name="Qu C."/>
            <person name="Quiroz J."/>
            <person name="Raj R."/>
            <person name="Weissenberger G."/>
            <person name="Xin Y."/>
            <person name="Zou X."/>
            <person name="Han Y."/>
            <person name="Richards S."/>
            <person name="Worley K."/>
            <person name="Muzny D."/>
            <person name="Gibbs R."/>
        </authorList>
    </citation>
    <scope>NUCLEOTIDE SEQUENCE</scope>
    <source>
        <strain evidence="9">Sampled in the wild</strain>
    </source>
</reference>
<dbReference type="InterPro" id="IPR023468">
    <property type="entry name" value="Riboflavin_kinase"/>
</dbReference>
<evidence type="ECO:0000313" key="9">
    <source>
        <dbReference type="EMBL" id="KAG8224750.1"/>
    </source>
</evidence>
<dbReference type="SMART" id="SM00904">
    <property type="entry name" value="Flavokinase"/>
    <property type="match status" value="1"/>
</dbReference>
<dbReference type="EC" id="2.7.1.26" evidence="2"/>
<dbReference type="PANTHER" id="PTHR22749">
    <property type="entry name" value="RIBOFLAVIN KINASE/FMN ADENYLYLTRANSFERASE"/>
    <property type="match status" value="1"/>
</dbReference>
<dbReference type="Proteomes" id="UP000792457">
    <property type="component" value="Unassembled WGS sequence"/>
</dbReference>
<evidence type="ECO:0000256" key="4">
    <source>
        <dbReference type="ARBA" id="ARBA00022643"/>
    </source>
</evidence>
<feature type="non-terminal residue" evidence="9">
    <location>
        <position position="208"/>
    </location>
</feature>
<reference evidence="9" key="2">
    <citation type="submission" date="2017-10" db="EMBL/GenBank/DDBJ databases">
        <title>Ladona fulva Genome sequencing and assembly.</title>
        <authorList>
            <person name="Murali S."/>
            <person name="Richards S."/>
            <person name="Bandaranaike D."/>
            <person name="Bellair M."/>
            <person name="Blankenburg K."/>
            <person name="Chao H."/>
            <person name="Dinh H."/>
            <person name="Doddapaneni H."/>
            <person name="Dugan-Rocha S."/>
            <person name="Elkadiri S."/>
            <person name="Gnanaolivu R."/>
            <person name="Hernandez B."/>
            <person name="Skinner E."/>
            <person name="Javaid M."/>
            <person name="Lee S."/>
            <person name="Li M."/>
            <person name="Ming W."/>
            <person name="Munidasa M."/>
            <person name="Muniz J."/>
            <person name="Nguyen L."/>
            <person name="Hughes D."/>
            <person name="Osuji N."/>
            <person name="Pu L.-L."/>
            <person name="Puazo M."/>
            <person name="Qu C."/>
            <person name="Quiroz J."/>
            <person name="Raj R."/>
            <person name="Weissenberger G."/>
            <person name="Xin Y."/>
            <person name="Zou X."/>
            <person name="Han Y."/>
            <person name="Worley K."/>
            <person name="Muzny D."/>
            <person name="Gibbs R."/>
        </authorList>
    </citation>
    <scope>NUCLEOTIDE SEQUENCE</scope>
    <source>
        <strain evidence="9">Sampled in the wild</strain>
    </source>
</reference>
<evidence type="ECO:0000256" key="1">
    <source>
        <dbReference type="ARBA" id="ARBA00005201"/>
    </source>
</evidence>
<keyword evidence="5" id="KW-0808">Transferase</keyword>
<dbReference type="GO" id="GO:0005739">
    <property type="term" value="C:mitochondrion"/>
    <property type="evidence" value="ECO:0007669"/>
    <property type="project" value="TreeGrafter"/>
</dbReference>
<dbReference type="InterPro" id="IPR023465">
    <property type="entry name" value="Riboflavin_kinase_dom_sf"/>
</dbReference>
<protein>
    <recommendedName>
        <fullName evidence="2">riboflavin kinase</fullName>
        <ecNumber evidence="2">2.7.1.26</ecNumber>
    </recommendedName>
</protein>
<comment type="pathway">
    <text evidence="1">Cofactor biosynthesis; FMN biosynthesis; FMN from riboflavin (ATP route): step 1/1.</text>
</comment>
<organism evidence="9 10">
    <name type="scientific">Ladona fulva</name>
    <name type="common">Scarce chaser dragonfly</name>
    <name type="synonym">Libellula fulva</name>
    <dbReference type="NCBI Taxonomy" id="123851"/>
    <lineage>
        <taxon>Eukaryota</taxon>
        <taxon>Metazoa</taxon>
        <taxon>Ecdysozoa</taxon>
        <taxon>Arthropoda</taxon>
        <taxon>Hexapoda</taxon>
        <taxon>Insecta</taxon>
        <taxon>Pterygota</taxon>
        <taxon>Palaeoptera</taxon>
        <taxon>Odonata</taxon>
        <taxon>Epiprocta</taxon>
        <taxon>Anisoptera</taxon>
        <taxon>Libelluloidea</taxon>
        <taxon>Libellulidae</taxon>
        <taxon>Ladona</taxon>
    </lineage>
</organism>
<dbReference type="Pfam" id="PF01687">
    <property type="entry name" value="Flavokinase"/>
    <property type="match status" value="1"/>
</dbReference>
<evidence type="ECO:0000256" key="3">
    <source>
        <dbReference type="ARBA" id="ARBA00022630"/>
    </source>
</evidence>
<dbReference type="GO" id="GO:0005524">
    <property type="term" value="F:ATP binding"/>
    <property type="evidence" value="ECO:0007669"/>
    <property type="project" value="UniProtKB-KW"/>
</dbReference>
<name>A0A8K0NU54_LADFU</name>
<keyword evidence="10" id="KW-1185">Reference proteome</keyword>
<dbReference type="PANTHER" id="PTHR22749:SF6">
    <property type="entry name" value="RIBOFLAVIN KINASE"/>
    <property type="match status" value="1"/>
</dbReference>
<evidence type="ECO:0000313" key="10">
    <source>
        <dbReference type="Proteomes" id="UP000792457"/>
    </source>
</evidence>
<dbReference type="AlphaFoldDB" id="A0A8K0NU54"/>
<keyword evidence="7" id="KW-0067">ATP-binding</keyword>
<dbReference type="GO" id="GO:0009231">
    <property type="term" value="P:riboflavin biosynthetic process"/>
    <property type="evidence" value="ECO:0007669"/>
    <property type="project" value="InterPro"/>
</dbReference>
<keyword evidence="6" id="KW-0547">Nucleotide-binding</keyword>
<keyword evidence="3" id="KW-0285">Flavoprotein</keyword>
<dbReference type="Gene3D" id="2.40.30.30">
    <property type="entry name" value="Riboflavin kinase-like"/>
    <property type="match status" value="1"/>
</dbReference>
<dbReference type="GO" id="GO:0008531">
    <property type="term" value="F:riboflavin kinase activity"/>
    <property type="evidence" value="ECO:0007669"/>
    <property type="project" value="UniProtKB-EC"/>
</dbReference>
<evidence type="ECO:0000256" key="6">
    <source>
        <dbReference type="ARBA" id="ARBA00022741"/>
    </source>
</evidence>
<evidence type="ECO:0000256" key="7">
    <source>
        <dbReference type="ARBA" id="ARBA00022840"/>
    </source>
</evidence>
<dbReference type="EMBL" id="KZ308211">
    <property type="protein sequence ID" value="KAG8224750.1"/>
    <property type="molecule type" value="Genomic_DNA"/>
</dbReference>
<dbReference type="OrthoDB" id="276388at2759"/>
<evidence type="ECO:0000256" key="5">
    <source>
        <dbReference type="ARBA" id="ARBA00022679"/>
    </source>
</evidence>
<feature type="domain" description="Riboflavin kinase" evidence="8">
    <location>
        <begin position="38"/>
        <end position="190"/>
    </location>
</feature>
<dbReference type="UniPathway" id="UPA00276">
    <property type="reaction ID" value="UER00406"/>
</dbReference>
<keyword evidence="4" id="KW-0288">FMN</keyword>